<dbReference type="Pfam" id="PF19877">
    <property type="entry name" value="DUF6350"/>
    <property type="match status" value="1"/>
</dbReference>
<keyword evidence="2" id="KW-0812">Transmembrane</keyword>
<sequence>MHRLLVALLAAFDALIVAAVGVAVVLAPLTLLWVLGIGAPDWSALWPATGAVWQLGHLVPQAVHLPVEYLTVAGIPDGAAAFTLSVAPLALAGFTAIRAAQSGARAGRSGGWLTGVLSGTAVFAVIGAVIALTTRNTVVVSPLWQAILFPALVFAVPALIAAVACAWHEDTGILRPLREYLHDLPGGWPEVPALALRGGAIALTGLVAAGSLAVVVALLLRGGEVVALYQAGNLDGIGVIVVSLGQLAYLPTLVVWGIGFVAGPGFSVGVGTAVSPAGTQLGVVPGVPILGALPASTSPWLLVIVLLPIAAGAVAGWVLRQRMSELVGSQEYGVRSAVAVAVAACSAGGAALLAWLAGGSMGPDRLAEAGPHPGPVALAVGIEVLIGAAILLLGSQTPGAVSVVGRRERGAGDRVDAAPSAAPAAPTEDATDTVPIDPGLLRGTQP</sequence>
<dbReference type="Proteomes" id="UP001500540">
    <property type="component" value="Unassembled WGS sequence"/>
</dbReference>
<feature type="transmembrane region" description="Helical" evidence="2">
    <location>
        <begin position="144"/>
        <end position="167"/>
    </location>
</feature>
<dbReference type="EMBL" id="BAABAF010000005">
    <property type="protein sequence ID" value="GAA3764332.1"/>
    <property type="molecule type" value="Genomic_DNA"/>
</dbReference>
<organism evidence="3 4">
    <name type="scientific">Microbacterium kribbense</name>
    <dbReference type="NCBI Taxonomy" id="433645"/>
    <lineage>
        <taxon>Bacteria</taxon>
        <taxon>Bacillati</taxon>
        <taxon>Actinomycetota</taxon>
        <taxon>Actinomycetes</taxon>
        <taxon>Micrococcales</taxon>
        <taxon>Microbacteriaceae</taxon>
        <taxon>Microbacterium</taxon>
    </lineage>
</organism>
<evidence type="ECO:0000313" key="3">
    <source>
        <dbReference type="EMBL" id="GAA3764332.1"/>
    </source>
</evidence>
<feature type="transmembrane region" description="Helical" evidence="2">
    <location>
        <begin position="112"/>
        <end position="132"/>
    </location>
</feature>
<feature type="transmembrane region" description="Helical" evidence="2">
    <location>
        <begin position="376"/>
        <end position="394"/>
    </location>
</feature>
<evidence type="ECO:0000256" key="2">
    <source>
        <dbReference type="SAM" id="Phobius"/>
    </source>
</evidence>
<feature type="transmembrane region" description="Helical" evidence="2">
    <location>
        <begin position="298"/>
        <end position="320"/>
    </location>
</feature>
<keyword evidence="2" id="KW-0472">Membrane</keyword>
<proteinExistence type="predicted"/>
<feature type="transmembrane region" description="Helical" evidence="2">
    <location>
        <begin position="200"/>
        <end position="220"/>
    </location>
</feature>
<feature type="transmembrane region" description="Helical" evidence="2">
    <location>
        <begin position="226"/>
        <end position="247"/>
    </location>
</feature>
<accession>A0ABP7GM61</accession>
<dbReference type="RefSeq" id="WP_344782308.1">
    <property type="nucleotide sequence ID" value="NZ_BAABAF010000005.1"/>
</dbReference>
<feature type="region of interest" description="Disordered" evidence="1">
    <location>
        <begin position="409"/>
        <end position="446"/>
    </location>
</feature>
<name>A0ABP7GM61_9MICO</name>
<protein>
    <recommendedName>
        <fullName evidence="5">Integral membrane protein</fullName>
    </recommendedName>
</protein>
<keyword evidence="2" id="KW-1133">Transmembrane helix</keyword>
<feature type="transmembrane region" description="Helical" evidence="2">
    <location>
        <begin position="254"/>
        <end position="278"/>
    </location>
</feature>
<keyword evidence="4" id="KW-1185">Reference proteome</keyword>
<feature type="transmembrane region" description="Helical" evidence="2">
    <location>
        <begin position="332"/>
        <end position="356"/>
    </location>
</feature>
<feature type="compositionally biased region" description="Low complexity" evidence="1">
    <location>
        <begin position="417"/>
        <end position="428"/>
    </location>
</feature>
<evidence type="ECO:0000313" key="4">
    <source>
        <dbReference type="Proteomes" id="UP001500540"/>
    </source>
</evidence>
<reference evidence="4" key="1">
    <citation type="journal article" date="2019" name="Int. J. Syst. Evol. Microbiol.">
        <title>The Global Catalogue of Microorganisms (GCM) 10K type strain sequencing project: providing services to taxonomists for standard genome sequencing and annotation.</title>
        <authorList>
            <consortium name="The Broad Institute Genomics Platform"/>
            <consortium name="The Broad Institute Genome Sequencing Center for Infectious Disease"/>
            <person name="Wu L."/>
            <person name="Ma J."/>
        </authorList>
    </citation>
    <scope>NUCLEOTIDE SEQUENCE [LARGE SCALE GENOMIC DNA]</scope>
    <source>
        <strain evidence="4">JCM 16950</strain>
    </source>
</reference>
<comment type="caution">
    <text evidence="3">The sequence shown here is derived from an EMBL/GenBank/DDBJ whole genome shotgun (WGS) entry which is preliminary data.</text>
</comment>
<evidence type="ECO:0008006" key="5">
    <source>
        <dbReference type="Google" id="ProtNLM"/>
    </source>
</evidence>
<gene>
    <name evidence="3" type="ORF">GCM10022240_15790</name>
</gene>
<dbReference type="InterPro" id="IPR045931">
    <property type="entry name" value="DUF6350"/>
</dbReference>
<feature type="transmembrane region" description="Helical" evidence="2">
    <location>
        <begin position="79"/>
        <end position="100"/>
    </location>
</feature>
<evidence type="ECO:0000256" key="1">
    <source>
        <dbReference type="SAM" id="MobiDB-lite"/>
    </source>
</evidence>